<name>A0ABM3QJT0_SPIOL</name>
<dbReference type="SUPFAM" id="SSF81383">
    <property type="entry name" value="F-box domain"/>
    <property type="match status" value="1"/>
</dbReference>
<dbReference type="Gene3D" id="1.20.1280.50">
    <property type="match status" value="1"/>
</dbReference>
<gene>
    <name evidence="4" type="primary">LOC130459998</name>
</gene>
<proteinExistence type="predicted"/>
<evidence type="ECO:0000259" key="1">
    <source>
        <dbReference type="Pfam" id="PF00646"/>
    </source>
</evidence>
<dbReference type="Proteomes" id="UP000813463">
    <property type="component" value="Chromosome 4"/>
</dbReference>
<dbReference type="InterPro" id="IPR036047">
    <property type="entry name" value="F-box-like_dom_sf"/>
</dbReference>
<evidence type="ECO:0000313" key="3">
    <source>
        <dbReference type="Proteomes" id="UP000813463"/>
    </source>
</evidence>
<protein>
    <submittedName>
        <fullName evidence="4">F-box protein At3g29830</fullName>
    </submittedName>
</protein>
<feature type="domain" description="F-box" evidence="1">
    <location>
        <begin position="9"/>
        <end position="48"/>
    </location>
</feature>
<dbReference type="PANTHER" id="PTHR31900">
    <property type="entry name" value="F-BOX/RNI SUPERFAMILY PROTEIN-RELATED"/>
    <property type="match status" value="1"/>
</dbReference>
<dbReference type="InterPro" id="IPR032675">
    <property type="entry name" value="LRR_dom_sf"/>
</dbReference>
<dbReference type="Gene3D" id="3.80.10.10">
    <property type="entry name" value="Ribonuclease Inhibitor"/>
    <property type="match status" value="1"/>
</dbReference>
<dbReference type="InterPro" id="IPR055357">
    <property type="entry name" value="LRR_At1g61320_AtMIF1"/>
</dbReference>
<dbReference type="GeneID" id="130459998"/>
<reference evidence="3" key="1">
    <citation type="journal article" date="2021" name="Nat. Commun.">
        <title>Genomic analyses provide insights into spinach domestication and the genetic basis of agronomic traits.</title>
        <authorList>
            <person name="Cai X."/>
            <person name="Sun X."/>
            <person name="Xu C."/>
            <person name="Sun H."/>
            <person name="Wang X."/>
            <person name="Ge C."/>
            <person name="Zhang Z."/>
            <person name="Wang Q."/>
            <person name="Fei Z."/>
            <person name="Jiao C."/>
            <person name="Wang Q."/>
        </authorList>
    </citation>
    <scope>NUCLEOTIDE SEQUENCE [LARGE SCALE GENOMIC DNA]</scope>
    <source>
        <strain evidence="3">cv. Varoflay</strain>
    </source>
</reference>
<evidence type="ECO:0000259" key="2">
    <source>
        <dbReference type="Pfam" id="PF23622"/>
    </source>
</evidence>
<sequence length="484" mass="55291">MANENQDLFLLLPEALLITILSLLPIKDAVRTSVLAKYWRDLWCSRPNIELNANHFSATHLLDENQQHQLDMNEYVMLENKICRQNSCLEFGNWWLSKDTIPPHISSFTLALSDPQYCLGNIQSLVYVALFRRHTKSLELDFSSLEWEDQLPRNALTTPTPMFDLPQFVYQYPLLESLKLVTCRFMGDMFTILGTSLRCVSLGWIEITNASKLSELVKSCPLLESLTLFKCFQSTYYVIESLSLKTLVIDKCVDLLSISIDTPNLTYFNYCGEVVQFGVCNFPNMKTANIDFGLVEMMDEVDGEKIAHLLHRLYFATSLTVCGFVTQALTLADEEFGLLHGQYHARSLTIKTAFHVSEFHGILSLLNAFGKLEKVRFEFGNQIIFEEDMEFLGYSSPPTTFWSKVLPSKTGCVIKKLKTIEIVGYRGTLNETNLISFILCYGHAFQTLILRVAANDQQAKYHAMCMKKAILDYRKGFNVEVISY</sequence>
<dbReference type="Pfam" id="PF00646">
    <property type="entry name" value="F-box"/>
    <property type="match status" value="1"/>
</dbReference>
<reference evidence="4" key="2">
    <citation type="submission" date="2025-08" db="UniProtKB">
        <authorList>
            <consortium name="RefSeq"/>
        </authorList>
    </citation>
    <scope>IDENTIFICATION</scope>
    <source>
        <tissue evidence="4">Leaf</tissue>
    </source>
</reference>
<dbReference type="Pfam" id="PF23622">
    <property type="entry name" value="LRR_At1g61320_AtMIF1"/>
    <property type="match status" value="1"/>
</dbReference>
<dbReference type="SUPFAM" id="SSF52047">
    <property type="entry name" value="RNI-like"/>
    <property type="match status" value="1"/>
</dbReference>
<dbReference type="InterPro" id="IPR050232">
    <property type="entry name" value="FBL13/AtMIF1-like"/>
</dbReference>
<dbReference type="PANTHER" id="PTHR31900:SF27">
    <property type="entry name" value="FBD DOMAIN-CONTAINING PROTEIN"/>
    <property type="match status" value="1"/>
</dbReference>
<organism evidence="3 4">
    <name type="scientific">Spinacia oleracea</name>
    <name type="common">Spinach</name>
    <dbReference type="NCBI Taxonomy" id="3562"/>
    <lineage>
        <taxon>Eukaryota</taxon>
        <taxon>Viridiplantae</taxon>
        <taxon>Streptophyta</taxon>
        <taxon>Embryophyta</taxon>
        <taxon>Tracheophyta</taxon>
        <taxon>Spermatophyta</taxon>
        <taxon>Magnoliopsida</taxon>
        <taxon>eudicotyledons</taxon>
        <taxon>Gunneridae</taxon>
        <taxon>Pentapetalae</taxon>
        <taxon>Caryophyllales</taxon>
        <taxon>Chenopodiaceae</taxon>
        <taxon>Chenopodioideae</taxon>
        <taxon>Anserineae</taxon>
        <taxon>Spinacia</taxon>
    </lineage>
</organism>
<keyword evidence="3" id="KW-1185">Reference proteome</keyword>
<dbReference type="RefSeq" id="XP_056683625.1">
    <property type="nucleotide sequence ID" value="XM_056827647.1"/>
</dbReference>
<evidence type="ECO:0000313" key="4">
    <source>
        <dbReference type="RefSeq" id="XP_056683625.1"/>
    </source>
</evidence>
<accession>A0ABM3QJT0</accession>
<feature type="domain" description="At1g61320/AtMIF1 LRR" evidence="2">
    <location>
        <begin position="175"/>
        <end position="456"/>
    </location>
</feature>
<dbReference type="InterPro" id="IPR001810">
    <property type="entry name" value="F-box_dom"/>
</dbReference>